<proteinExistence type="inferred from homology"/>
<dbReference type="Pfam" id="PF00001">
    <property type="entry name" value="7tm_1"/>
    <property type="match status" value="1"/>
</dbReference>
<comment type="caution">
    <text evidence="12">The sequence shown here is derived from an EMBL/GenBank/DDBJ whole genome shotgun (WGS) entry which is preliminary data.</text>
</comment>
<feature type="transmembrane region" description="Helical" evidence="10">
    <location>
        <begin position="48"/>
        <end position="68"/>
    </location>
</feature>
<sequence length="359" mass="40531">MSDDGENGTTTTENYTDYLSYYDVESSAFAPCSKVGLMDFGKVFLPTLYSLVFILGFLGNGLVVCVLVKHRNQTNLTDICLFNLALADLLFVLTLPFYSHYLVVGQWTFGDFMCRFASGSHNTGFFSSIFFMVVMTLDRYVVIMHTQKMARYRTVRLGIVMTVSVWMLSLCVSLPVIIFTKVKNESHGQTCSHAPNDAWKSYHTLTINVLGLMIPLLVMIVCYSRIIPILMNMRSAKKHRVVKLIVSIVIAFFIFWAPYNITLFLVFLKSEGVLPKNCKVESNLGLSVTVTETFAYTHCCLNPIIYAFVGQKFMKRALQLLKKWVPGILLPSNRDLSDSSYRKSSNVSRSSVVTSNLIM</sequence>
<dbReference type="PROSITE" id="PS50262">
    <property type="entry name" value="G_PROTEIN_RECEP_F1_2"/>
    <property type="match status" value="1"/>
</dbReference>
<dbReference type="CDD" id="cd14984">
    <property type="entry name" value="7tmA_Chemokine_R"/>
    <property type="match status" value="1"/>
</dbReference>
<evidence type="ECO:0000256" key="5">
    <source>
        <dbReference type="ARBA" id="ARBA00023040"/>
    </source>
</evidence>
<dbReference type="PANTHER" id="PTHR10489">
    <property type="entry name" value="CELL ADHESION MOLECULE"/>
    <property type="match status" value="1"/>
</dbReference>
<dbReference type="InterPro" id="IPR050119">
    <property type="entry name" value="CCR1-9-like"/>
</dbReference>
<keyword evidence="6 10" id="KW-0472">Membrane</keyword>
<dbReference type="InterPro" id="IPR000355">
    <property type="entry name" value="Chemokine_rcpt"/>
</dbReference>
<dbReference type="PANTHER" id="PTHR10489:SF686">
    <property type="entry name" value="C-C CHEMOKINE RECEPTOR TYPE 5"/>
    <property type="match status" value="1"/>
</dbReference>
<evidence type="ECO:0000313" key="13">
    <source>
        <dbReference type="Proteomes" id="UP000465112"/>
    </source>
</evidence>
<dbReference type="GO" id="GO:0060326">
    <property type="term" value="P:cell chemotaxis"/>
    <property type="evidence" value="ECO:0007669"/>
    <property type="project" value="TreeGrafter"/>
</dbReference>
<evidence type="ECO:0000256" key="1">
    <source>
        <dbReference type="ARBA" id="ARBA00004651"/>
    </source>
</evidence>
<dbReference type="Proteomes" id="UP000465112">
    <property type="component" value="Chromosome 7"/>
</dbReference>
<dbReference type="GO" id="GO:0016493">
    <property type="term" value="F:C-C chemokine receptor activity"/>
    <property type="evidence" value="ECO:0007669"/>
    <property type="project" value="TreeGrafter"/>
</dbReference>
<evidence type="ECO:0000313" key="12">
    <source>
        <dbReference type="EMBL" id="KAF1387638.1"/>
    </source>
</evidence>
<dbReference type="PRINTS" id="PR00237">
    <property type="entry name" value="GPCRRHODOPSN"/>
</dbReference>
<evidence type="ECO:0000259" key="11">
    <source>
        <dbReference type="PROSITE" id="PS50262"/>
    </source>
</evidence>
<evidence type="ECO:0000256" key="7">
    <source>
        <dbReference type="ARBA" id="ARBA00023170"/>
    </source>
</evidence>
<dbReference type="AlphaFoldDB" id="A0A6A5F6V3"/>
<keyword evidence="13" id="KW-1185">Reference proteome</keyword>
<keyword evidence="5 9" id="KW-0297">G-protein coupled receptor</keyword>
<dbReference type="GO" id="GO:0009897">
    <property type="term" value="C:external side of plasma membrane"/>
    <property type="evidence" value="ECO:0007669"/>
    <property type="project" value="TreeGrafter"/>
</dbReference>
<evidence type="ECO:0000256" key="6">
    <source>
        <dbReference type="ARBA" id="ARBA00023136"/>
    </source>
</evidence>
<evidence type="ECO:0000256" key="9">
    <source>
        <dbReference type="RuleBase" id="RU000688"/>
    </source>
</evidence>
<evidence type="ECO:0000256" key="8">
    <source>
        <dbReference type="ARBA" id="ARBA00023224"/>
    </source>
</evidence>
<reference evidence="12 13" key="1">
    <citation type="submission" date="2019-06" db="EMBL/GenBank/DDBJ databases">
        <title>A chromosome-scale genome assembly of the European perch, Perca fluviatilis.</title>
        <authorList>
            <person name="Roques C."/>
            <person name="Zahm M."/>
            <person name="Cabau C."/>
            <person name="Klopp C."/>
            <person name="Bouchez O."/>
            <person name="Donnadieu C."/>
            <person name="Kuhl H."/>
            <person name="Gislard M."/>
            <person name="Guendouz S."/>
            <person name="Journot L."/>
            <person name="Haffray P."/>
            <person name="Bestin A."/>
            <person name="Morvezen R."/>
            <person name="Feron R."/>
            <person name="Wen M."/>
            <person name="Jouanno E."/>
            <person name="Herpin A."/>
            <person name="Schartl M."/>
            <person name="Postlethwait J."/>
            <person name="Schaerlinger B."/>
            <person name="Chardard D."/>
            <person name="Lecocq T."/>
            <person name="Poncet C."/>
            <person name="Jaffrelo L."/>
            <person name="Lampietro C."/>
            <person name="Guiguen Y."/>
        </authorList>
    </citation>
    <scope>NUCLEOTIDE SEQUENCE [LARGE SCALE GENOMIC DNA]</scope>
    <source>
        <tissue evidence="12">Blood</tissue>
    </source>
</reference>
<protein>
    <recommendedName>
        <fullName evidence="11">G-protein coupled receptors family 1 profile domain-containing protein</fullName>
    </recommendedName>
</protein>
<keyword evidence="7 9" id="KW-0675">Receptor</keyword>
<organism evidence="12 13">
    <name type="scientific">Perca fluviatilis</name>
    <name type="common">European perch</name>
    <dbReference type="NCBI Taxonomy" id="8168"/>
    <lineage>
        <taxon>Eukaryota</taxon>
        <taxon>Metazoa</taxon>
        <taxon>Chordata</taxon>
        <taxon>Craniata</taxon>
        <taxon>Vertebrata</taxon>
        <taxon>Euteleostomi</taxon>
        <taxon>Actinopterygii</taxon>
        <taxon>Neopterygii</taxon>
        <taxon>Teleostei</taxon>
        <taxon>Neoteleostei</taxon>
        <taxon>Acanthomorphata</taxon>
        <taxon>Eupercaria</taxon>
        <taxon>Perciformes</taxon>
        <taxon>Percoidei</taxon>
        <taxon>Percidae</taxon>
        <taxon>Percinae</taxon>
        <taxon>Perca</taxon>
    </lineage>
</organism>
<dbReference type="InterPro" id="IPR017452">
    <property type="entry name" value="GPCR_Rhodpsn_7TM"/>
</dbReference>
<feature type="domain" description="G-protein coupled receptors family 1 profile" evidence="11">
    <location>
        <begin position="59"/>
        <end position="306"/>
    </location>
</feature>
<dbReference type="GO" id="GO:0019957">
    <property type="term" value="F:C-C chemokine binding"/>
    <property type="evidence" value="ECO:0007669"/>
    <property type="project" value="TreeGrafter"/>
</dbReference>
<evidence type="ECO:0000256" key="2">
    <source>
        <dbReference type="ARBA" id="ARBA00022475"/>
    </source>
</evidence>
<dbReference type="GO" id="GO:0006955">
    <property type="term" value="P:immune response"/>
    <property type="evidence" value="ECO:0007669"/>
    <property type="project" value="TreeGrafter"/>
</dbReference>
<dbReference type="GO" id="GO:0019722">
    <property type="term" value="P:calcium-mediated signaling"/>
    <property type="evidence" value="ECO:0007669"/>
    <property type="project" value="TreeGrafter"/>
</dbReference>
<gene>
    <name evidence="12" type="ORF">PFLUV_G00082020</name>
</gene>
<feature type="transmembrane region" description="Helical" evidence="10">
    <location>
        <begin position="205"/>
        <end position="223"/>
    </location>
</feature>
<dbReference type="PRINTS" id="PR00657">
    <property type="entry name" value="CCCHEMOKINER"/>
</dbReference>
<feature type="transmembrane region" description="Helical" evidence="10">
    <location>
        <begin position="80"/>
        <end position="103"/>
    </location>
</feature>
<dbReference type="EMBL" id="VHII01000007">
    <property type="protein sequence ID" value="KAF1387638.1"/>
    <property type="molecule type" value="Genomic_DNA"/>
</dbReference>
<comment type="subcellular location">
    <subcellularLocation>
        <location evidence="1">Cell membrane</location>
        <topology evidence="1">Multi-pass membrane protein</topology>
    </subcellularLocation>
</comment>
<accession>A0A6A5F6V3</accession>
<feature type="transmembrane region" description="Helical" evidence="10">
    <location>
        <begin position="288"/>
        <end position="309"/>
    </location>
</feature>
<dbReference type="Gene3D" id="1.20.1070.10">
    <property type="entry name" value="Rhodopsin 7-helix transmembrane proteins"/>
    <property type="match status" value="1"/>
</dbReference>
<keyword evidence="3 9" id="KW-0812">Transmembrane</keyword>
<evidence type="ECO:0000256" key="3">
    <source>
        <dbReference type="ARBA" id="ARBA00022692"/>
    </source>
</evidence>
<dbReference type="GO" id="GO:0007204">
    <property type="term" value="P:positive regulation of cytosolic calcium ion concentration"/>
    <property type="evidence" value="ECO:0007669"/>
    <property type="project" value="TreeGrafter"/>
</dbReference>
<feature type="transmembrane region" description="Helical" evidence="10">
    <location>
        <begin position="123"/>
        <end position="142"/>
    </location>
</feature>
<keyword evidence="8 9" id="KW-0807">Transducer</keyword>
<feature type="transmembrane region" description="Helical" evidence="10">
    <location>
        <begin position="154"/>
        <end position="178"/>
    </location>
</feature>
<name>A0A6A5F6V3_PERFL</name>
<dbReference type="OrthoDB" id="5970631at2759"/>
<evidence type="ECO:0000256" key="4">
    <source>
        <dbReference type="ARBA" id="ARBA00022989"/>
    </source>
</evidence>
<comment type="similarity">
    <text evidence="9">Belongs to the G-protein coupled receptor 1 family.</text>
</comment>
<keyword evidence="2" id="KW-1003">Cell membrane</keyword>
<keyword evidence="4 10" id="KW-1133">Transmembrane helix</keyword>
<dbReference type="SUPFAM" id="SSF81321">
    <property type="entry name" value="Family A G protein-coupled receptor-like"/>
    <property type="match status" value="1"/>
</dbReference>
<dbReference type="PROSITE" id="PS00237">
    <property type="entry name" value="G_PROTEIN_RECEP_F1_1"/>
    <property type="match status" value="1"/>
</dbReference>
<feature type="transmembrane region" description="Helical" evidence="10">
    <location>
        <begin position="244"/>
        <end position="268"/>
    </location>
</feature>
<dbReference type="InterPro" id="IPR000276">
    <property type="entry name" value="GPCR_Rhodpsn"/>
</dbReference>
<evidence type="ECO:0000256" key="10">
    <source>
        <dbReference type="SAM" id="Phobius"/>
    </source>
</evidence>